<dbReference type="PROSITE" id="PS50835">
    <property type="entry name" value="IG_LIKE"/>
    <property type="match status" value="2"/>
</dbReference>
<feature type="compositionally biased region" description="Polar residues" evidence="4">
    <location>
        <begin position="263"/>
        <end position="277"/>
    </location>
</feature>
<dbReference type="OrthoDB" id="8941709at2759"/>
<protein>
    <submittedName>
        <fullName evidence="8">Fc receptor-like A isoform X1</fullName>
    </submittedName>
</protein>
<name>A0A1S3ADU3_ERIEU</name>
<dbReference type="InterPro" id="IPR007110">
    <property type="entry name" value="Ig-like_dom"/>
</dbReference>
<feature type="region of interest" description="Disordered" evidence="4">
    <location>
        <begin position="251"/>
        <end position="312"/>
    </location>
</feature>
<dbReference type="RefSeq" id="XP_007533366.2">
    <property type="nucleotide sequence ID" value="XM_007533304.2"/>
</dbReference>
<dbReference type="InterPro" id="IPR003599">
    <property type="entry name" value="Ig_sub"/>
</dbReference>
<dbReference type="Pfam" id="PF00047">
    <property type="entry name" value="ig"/>
    <property type="match status" value="1"/>
</dbReference>
<sequence length="360" mass="39539">MKLGCVPQAVGFYLSFTVLWAAQMLLAASVNMLQCGHPVSTQDSRCAPQKDDLKNPEEADFQIKGYTFSEPFHLIVSYDWLILQAPSRPIFEGDPLVLHCRAWQDWPLAQVTFFRNGQALGPPGTSREFSRAVAREGDSGHYHCRGVFRNLGPGSPETASPVAITVQELFAAPVLRATPSAQPQEGDLVTLSCLAKLALQRSTTRLLFSFHRNGVTLLGPGPSAQFQIPSVTRLHAGAYWCEVATEDSHVQKQSPRLELRLQDPSSTIAPLSMNPTPQKMAAPETAHTDSQDPPPSATSSEDSGSSSSQFRSDPFLHHQMGVLLKQVQDVKTLLGYLVMELRDLSSHQKPRTTKDPSKKK</sequence>
<feature type="domain" description="Ig-like" evidence="6">
    <location>
        <begin position="71"/>
        <end position="165"/>
    </location>
</feature>
<dbReference type="InParanoid" id="A0A1S3ADU3"/>
<keyword evidence="3" id="KW-0393">Immunoglobulin domain</keyword>
<dbReference type="InterPro" id="IPR013151">
    <property type="entry name" value="Immunoglobulin_dom"/>
</dbReference>
<dbReference type="GO" id="GO:0004888">
    <property type="term" value="F:transmembrane signaling receptor activity"/>
    <property type="evidence" value="ECO:0007669"/>
    <property type="project" value="TreeGrafter"/>
</dbReference>
<keyword evidence="2" id="KW-1015">Disulfide bond</keyword>
<feature type="compositionally biased region" description="Low complexity" evidence="4">
    <location>
        <begin position="297"/>
        <end position="312"/>
    </location>
</feature>
<dbReference type="PANTHER" id="PTHR11481:SF71">
    <property type="entry name" value="FC RECEPTOR-LIKE A"/>
    <property type="match status" value="1"/>
</dbReference>
<proteinExistence type="predicted"/>
<dbReference type="FunCoup" id="A0A1S3ADU3">
    <property type="interactions" value="122"/>
</dbReference>
<dbReference type="AlphaFoldDB" id="A0A1S3ADU3"/>
<dbReference type="GO" id="GO:0009897">
    <property type="term" value="C:external side of plasma membrane"/>
    <property type="evidence" value="ECO:0007669"/>
    <property type="project" value="TreeGrafter"/>
</dbReference>
<evidence type="ECO:0000256" key="1">
    <source>
        <dbReference type="ARBA" id="ARBA00022729"/>
    </source>
</evidence>
<dbReference type="InterPro" id="IPR036179">
    <property type="entry name" value="Ig-like_dom_sf"/>
</dbReference>
<evidence type="ECO:0000259" key="6">
    <source>
        <dbReference type="PROSITE" id="PS50835"/>
    </source>
</evidence>
<feature type="compositionally biased region" description="Basic and acidic residues" evidence="4">
    <location>
        <begin position="251"/>
        <end position="261"/>
    </location>
</feature>
<dbReference type="SMART" id="SM00409">
    <property type="entry name" value="IG"/>
    <property type="match status" value="2"/>
</dbReference>
<feature type="signal peptide" evidence="5">
    <location>
        <begin position="1"/>
        <end position="27"/>
    </location>
</feature>
<organism evidence="7 8">
    <name type="scientific">Erinaceus europaeus</name>
    <name type="common">Western European hedgehog</name>
    <dbReference type="NCBI Taxonomy" id="9365"/>
    <lineage>
        <taxon>Eukaryota</taxon>
        <taxon>Metazoa</taxon>
        <taxon>Chordata</taxon>
        <taxon>Craniata</taxon>
        <taxon>Vertebrata</taxon>
        <taxon>Euteleostomi</taxon>
        <taxon>Mammalia</taxon>
        <taxon>Eutheria</taxon>
        <taxon>Laurasiatheria</taxon>
        <taxon>Eulipotyphla</taxon>
        <taxon>Erinaceidae</taxon>
        <taxon>Erinaceinae</taxon>
        <taxon>Erinaceus</taxon>
    </lineage>
</organism>
<dbReference type="Gene3D" id="2.60.40.10">
    <property type="entry name" value="Immunoglobulins"/>
    <property type="match status" value="2"/>
</dbReference>
<dbReference type="GeneID" id="103122694"/>
<evidence type="ECO:0000313" key="7">
    <source>
        <dbReference type="Proteomes" id="UP001652624"/>
    </source>
</evidence>
<gene>
    <name evidence="8" type="primary">FCRLA</name>
</gene>
<keyword evidence="1 5" id="KW-0732">Signal</keyword>
<dbReference type="PANTHER" id="PTHR11481">
    <property type="entry name" value="IMMUNOGLOBULIN FC RECEPTOR"/>
    <property type="match status" value="1"/>
</dbReference>
<evidence type="ECO:0000256" key="3">
    <source>
        <dbReference type="ARBA" id="ARBA00023319"/>
    </source>
</evidence>
<feature type="chain" id="PRO_5045939049" evidence="5">
    <location>
        <begin position="28"/>
        <end position="360"/>
    </location>
</feature>
<dbReference type="SUPFAM" id="SSF48726">
    <property type="entry name" value="Immunoglobulin"/>
    <property type="match status" value="2"/>
</dbReference>
<reference evidence="8" key="1">
    <citation type="submission" date="2025-08" db="UniProtKB">
        <authorList>
            <consortium name="RefSeq"/>
        </authorList>
    </citation>
    <scope>IDENTIFICATION</scope>
</reference>
<dbReference type="InterPro" id="IPR050488">
    <property type="entry name" value="Ig_Fc_receptor"/>
</dbReference>
<dbReference type="Pfam" id="PF13895">
    <property type="entry name" value="Ig_2"/>
    <property type="match status" value="1"/>
</dbReference>
<dbReference type="GO" id="GO:0007166">
    <property type="term" value="P:cell surface receptor signaling pathway"/>
    <property type="evidence" value="ECO:0007669"/>
    <property type="project" value="TreeGrafter"/>
</dbReference>
<feature type="domain" description="Ig-like" evidence="6">
    <location>
        <begin position="173"/>
        <end position="258"/>
    </location>
</feature>
<dbReference type="InterPro" id="IPR013783">
    <property type="entry name" value="Ig-like_fold"/>
</dbReference>
<evidence type="ECO:0000256" key="5">
    <source>
        <dbReference type="SAM" id="SignalP"/>
    </source>
</evidence>
<accession>A0A1S3ADU3</accession>
<dbReference type="Proteomes" id="UP001652624">
    <property type="component" value="Chromosome 9"/>
</dbReference>
<evidence type="ECO:0000256" key="2">
    <source>
        <dbReference type="ARBA" id="ARBA00023157"/>
    </source>
</evidence>
<evidence type="ECO:0000256" key="4">
    <source>
        <dbReference type="SAM" id="MobiDB-lite"/>
    </source>
</evidence>
<dbReference type="CTD" id="84824"/>
<dbReference type="eggNOG" id="ENOG502T149">
    <property type="taxonomic scope" value="Eukaryota"/>
</dbReference>
<keyword evidence="7" id="KW-1185">Reference proteome</keyword>
<dbReference type="GO" id="GO:0006955">
    <property type="term" value="P:immune response"/>
    <property type="evidence" value="ECO:0007669"/>
    <property type="project" value="TreeGrafter"/>
</dbReference>
<evidence type="ECO:0000313" key="8">
    <source>
        <dbReference type="RefSeq" id="XP_007533366.2"/>
    </source>
</evidence>